<dbReference type="AlphaFoldDB" id="A0A1R4IHE3"/>
<reference evidence="13" key="1">
    <citation type="submission" date="2017-02" db="EMBL/GenBank/DDBJ databases">
        <authorList>
            <person name="Dridi B."/>
        </authorList>
    </citation>
    <scope>NUCLEOTIDE SEQUENCE [LARGE SCALE GENOMIC DNA]</scope>
    <source>
        <strain evidence="13">EB411</strain>
    </source>
</reference>
<feature type="transmembrane region" description="Helical" evidence="11">
    <location>
        <begin position="240"/>
        <end position="259"/>
    </location>
</feature>
<dbReference type="InterPro" id="IPR001851">
    <property type="entry name" value="ABC_transp_permease"/>
</dbReference>
<feature type="transmembrane region" description="Helical" evidence="11">
    <location>
        <begin position="271"/>
        <end position="287"/>
    </location>
</feature>
<comment type="subcellular location">
    <subcellularLocation>
        <location evidence="1">Cell membrane</location>
        <topology evidence="1">Multi-pass membrane protein</topology>
    </subcellularLocation>
</comment>
<dbReference type="Pfam" id="PF02653">
    <property type="entry name" value="BPD_transp_2"/>
    <property type="match status" value="1"/>
</dbReference>
<gene>
    <name evidence="12" type="ORF">FM119_01790</name>
</gene>
<sequence>MSTSPSTAPTTETVSIPLERPGAGRRVKAYLDGHRSLVGVAAIVLLLVLGGIIRPGFASADNIGSLLAIAAILTLLACSQVFVVVSGGEGIDLSVAAVASMSAVLASMFLSRADGALGSALAIGGVLLIALVIGAVTGLAVAFARIPPLVMTLGMAQLIAGAVFAYTAGSAPSSAPGWLAELGAARAFGPVRWLVLVVAVLVVAGELWLRRTRSGRSLFLVGANDGAARLSGLRIRSIRLLAYTSASVTGAVAGILLLGSAGSAQLGMADGYLLLSIAAVIIGGARFSGGEGSFAGAAIGAVLLTVLDSLLLVLGLGPGTRIAVQGAILLVLTLVYARERSLRS</sequence>
<dbReference type="Proteomes" id="UP000196778">
    <property type="component" value="Unassembled WGS sequence"/>
</dbReference>
<protein>
    <recommendedName>
        <fullName evidence="10">Autoinducer 2 import system permease protein LsrC</fullName>
    </recommendedName>
</protein>
<feature type="transmembrane region" description="Helical" evidence="11">
    <location>
        <begin position="191"/>
        <end position="209"/>
    </location>
</feature>
<dbReference type="EMBL" id="FUKR01000009">
    <property type="protein sequence ID" value="SJN19168.1"/>
    <property type="molecule type" value="Genomic_DNA"/>
</dbReference>
<comment type="subunit">
    <text evidence="2">The complex is composed of two ATP-binding proteins (LsrA), two transmembrane proteins (LsrC and LsrD) and a solute-binding protein (LsrB).</text>
</comment>
<feature type="transmembrane region" description="Helical" evidence="11">
    <location>
        <begin position="149"/>
        <end position="171"/>
    </location>
</feature>
<dbReference type="CDD" id="cd06579">
    <property type="entry name" value="TM_PBP1_transp_AraH_like"/>
    <property type="match status" value="1"/>
</dbReference>
<dbReference type="RefSeq" id="WP_087135981.1">
    <property type="nucleotide sequence ID" value="NZ_FUKR01000009.1"/>
</dbReference>
<evidence type="ECO:0000313" key="13">
    <source>
        <dbReference type="Proteomes" id="UP000196778"/>
    </source>
</evidence>
<keyword evidence="5" id="KW-0997">Cell inner membrane</keyword>
<name>A0A1R4IHE3_9MICO</name>
<keyword evidence="3" id="KW-0813">Transport</keyword>
<feature type="transmembrane region" description="Helical" evidence="11">
    <location>
        <begin position="322"/>
        <end position="338"/>
    </location>
</feature>
<proteinExistence type="predicted"/>
<keyword evidence="4" id="KW-1003">Cell membrane</keyword>
<evidence type="ECO:0000256" key="3">
    <source>
        <dbReference type="ARBA" id="ARBA00022448"/>
    </source>
</evidence>
<evidence type="ECO:0000256" key="4">
    <source>
        <dbReference type="ARBA" id="ARBA00022475"/>
    </source>
</evidence>
<evidence type="ECO:0000256" key="8">
    <source>
        <dbReference type="ARBA" id="ARBA00023136"/>
    </source>
</evidence>
<dbReference type="OrthoDB" id="9808136at2"/>
<feature type="transmembrane region" description="Helical" evidence="11">
    <location>
        <begin position="91"/>
        <end position="110"/>
    </location>
</feature>
<dbReference type="GO" id="GO:0022857">
    <property type="term" value="F:transmembrane transporter activity"/>
    <property type="evidence" value="ECO:0007669"/>
    <property type="project" value="InterPro"/>
</dbReference>
<keyword evidence="6 11" id="KW-0812">Transmembrane</keyword>
<keyword evidence="7 11" id="KW-1133">Transmembrane helix</keyword>
<keyword evidence="8 11" id="KW-0472">Membrane</keyword>
<organism evidence="12 13">
    <name type="scientific">Mycetocola reblochoni REB411</name>
    <dbReference type="NCBI Taxonomy" id="1255698"/>
    <lineage>
        <taxon>Bacteria</taxon>
        <taxon>Bacillati</taxon>
        <taxon>Actinomycetota</taxon>
        <taxon>Actinomycetes</taxon>
        <taxon>Micrococcales</taxon>
        <taxon>Microbacteriaceae</taxon>
        <taxon>Mycetocola</taxon>
    </lineage>
</organism>
<keyword evidence="13" id="KW-1185">Reference proteome</keyword>
<evidence type="ECO:0000256" key="5">
    <source>
        <dbReference type="ARBA" id="ARBA00022519"/>
    </source>
</evidence>
<evidence type="ECO:0000256" key="9">
    <source>
        <dbReference type="ARBA" id="ARBA00025439"/>
    </source>
</evidence>
<feature type="transmembrane region" description="Helical" evidence="11">
    <location>
        <begin position="294"/>
        <end position="316"/>
    </location>
</feature>
<evidence type="ECO:0000256" key="11">
    <source>
        <dbReference type="SAM" id="Phobius"/>
    </source>
</evidence>
<feature type="transmembrane region" description="Helical" evidence="11">
    <location>
        <begin position="63"/>
        <end position="84"/>
    </location>
</feature>
<evidence type="ECO:0000256" key="10">
    <source>
        <dbReference type="ARBA" id="ARBA00039382"/>
    </source>
</evidence>
<feature type="transmembrane region" description="Helical" evidence="11">
    <location>
        <begin position="36"/>
        <end position="57"/>
    </location>
</feature>
<evidence type="ECO:0000313" key="12">
    <source>
        <dbReference type="EMBL" id="SJN19168.1"/>
    </source>
</evidence>
<dbReference type="GO" id="GO:0005886">
    <property type="term" value="C:plasma membrane"/>
    <property type="evidence" value="ECO:0007669"/>
    <property type="project" value="UniProtKB-SubCell"/>
</dbReference>
<evidence type="ECO:0000256" key="2">
    <source>
        <dbReference type="ARBA" id="ARBA00011262"/>
    </source>
</evidence>
<feature type="transmembrane region" description="Helical" evidence="11">
    <location>
        <begin position="116"/>
        <end position="142"/>
    </location>
</feature>
<accession>A0A1R4IHE3</accession>
<evidence type="ECO:0000256" key="7">
    <source>
        <dbReference type="ARBA" id="ARBA00022989"/>
    </source>
</evidence>
<evidence type="ECO:0000256" key="6">
    <source>
        <dbReference type="ARBA" id="ARBA00022692"/>
    </source>
</evidence>
<evidence type="ECO:0000256" key="1">
    <source>
        <dbReference type="ARBA" id="ARBA00004651"/>
    </source>
</evidence>
<comment type="function">
    <text evidence="9">Part of the ABC transporter complex LsrABCD involved in autoinducer 2 (AI-2) import. Probably responsible for the translocation of the substrate across the membrane.</text>
</comment>
<dbReference type="PANTHER" id="PTHR32196:SF29">
    <property type="entry name" value="AUTOINDUCER 2 IMPORT SYSTEM PERMEASE PROTEIN LSRC"/>
    <property type="match status" value="1"/>
</dbReference>
<dbReference type="PANTHER" id="PTHR32196">
    <property type="entry name" value="ABC TRANSPORTER PERMEASE PROTEIN YPHD-RELATED-RELATED"/>
    <property type="match status" value="1"/>
</dbReference>